<keyword evidence="3" id="KW-0378">Hydrolase</keyword>
<dbReference type="EMBL" id="QGQD01000118">
    <property type="protein sequence ID" value="TLC97571.1"/>
    <property type="molecule type" value="Genomic_DNA"/>
</dbReference>
<evidence type="ECO:0000313" key="5">
    <source>
        <dbReference type="EMBL" id="TLC97571.1"/>
    </source>
</evidence>
<name>A0A4U8PYW5_9FIRM</name>
<accession>A0A4U8PYW5</accession>
<dbReference type="RefSeq" id="WP_138004225.1">
    <property type="nucleotide sequence ID" value="NZ_QGQD01000118.1"/>
</dbReference>
<evidence type="ECO:0000256" key="1">
    <source>
        <dbReference type="ARBA" id="ARBA00022487"/>
    </source>
</evidence>
<organism evidence="5 6">
    <name type="scientific">Robinsoniella peoriensis</name>
    <dbReference type="NCBI Taxonomy" id="180332"/>
    <lineage>
        <taxon>Bacteria</taxon>
        <taxon>Bacillati</taxon>
        <taxon>Bacillota</taxon>
        <taxon>Clostridia</taxon>
        <taxon>Lachnospirales</taxon>
        <taxon>Lachnospiraceae</taxon>
        <taxon>Robinsoniella</taxon>
    </lineage>
</organism>
<proteinExistence type="predicted"/>
<evidence type="ECO:0000256" key="3">
    <source>
        <dbReference type="ARBA" id="ARBA00022801"/>
    </source>
</evidence>
<dbReference type="InterPro" id="IPR029058">
    <property type="entry name" value="AB_hydrolase_fold"/>
</dbReference>
<gene>
    <name evidence="5" type="ORF">DSM106044_05654</name>
</gene>
<dbReference type="AlphaFoldDB" id="A0A4U8PYW5"/>
<sequence>MGLLEQEIKSRNLPELFRNKDNEAVQNESGWRSRREEIKNVLCREFCGCFPRIAHRIAGKQVLEDDSAYGGKAVVKTINLGIVSDYSYVSFPYRLMLPKNAERPPVFLYLAFSPEIADGLGEEILDAGYGVANVYYQDITADYYDEHQSGLGRFCTRNNYDSWGKLAMWAWGSSRILDDILEREEIDEKRVAVLGHSRLGKTALIAGAFDERFSLTAANESGAGGAALFRGKTGEQIENLYGKGSRLWFDGNFFNYRKDLTRMPFDQHFLLSLTAPRHLYIASADRDDWADPKSEFLTCAECSKVWNLYGEEGLVSPDRLPETGACYHEGRIGYHLRRGTHYLSRDDWRQIIAYRNRHGV</sequence>
<dbReference type="GO" id="GO:0052689">
    <property type="term" value="F:carboxylic ester hydrolase activity"/>
    <property type="evidence" value="ECO:0007669"/>
    <property type="project" value="UniProtKB-KW"/>
</dbReference>
<feature type="domain" description="4-O-methyl-glucuronoyl methylesterase-like" evidence="4">
    <location>
        <begin position="126"/>
        <end position="310"/>
    </location>
</feature>
<dbReference type="STRING" id="180332.GCA_000797495_03010"/>
<keyword evidence="1" id="KW-0719">Serine esterase</keyword>
<protein>
    <recommendedName>
        <fullName evidence="4">4-O-methyl-glucuronoyl methylesterase-like domain-containing protein</fullName>
    </recommendedName>
</protein>
<reference evidence="5 6" key="1">
    <citation type="journal article" date="2019" name="Anaerobe">
        <title>Detection of Robinsoniella peoriensis in multiple bone samples of a trauma patient.</title>
        <authorList>
            <person name="Schrottner P."/>
            <person name="Hartwich K."/>
            <person name="Bunk B."/>
            <person name="Schober I."/>
            <person name="Helbig S."/>
            <person name="Rudolph W.W."/>
            <person name="Gunzer F."/>
        </authorList>
    </citation>
    <scope>NUCLEOTIDE SEQUENCE [LARGE SCALE GENOMIC DNA]</scope>
    <source>
        <strain evidence="5 6">DSM 106044</strain>
    </source>
</reference>
<dbReference type="Pfam" id="PF22244">
    <property type="entry name" value="GCE_fung"/>
    <property type="match status" value="1"/>
</dbReference>
<dbReference type="SUPFAM" id="SSF53474">
    <property type="entry name" value="alpha/beta-Hydrolases"/>
    <property type="match status" value="1"/>
</dbReference>
<dbReference type="Gene3D" id="3.40.50.1820">
    <property type="entry name" value="alpha/beta hydrolase"/>
    <property type="match status" value="1"/>
</dbReference>
<dbReference type="InterPro" id="IPR054579">
    <property type="entry name" value="GCE-like_dom"/>
</dbReference>
<evidence type="ECO:0000256" key="2">
    <source>
        <dbReference type="ARBA" id="ARBA00022729"/>
    </source>
</evidence>
<keyword evidence="2" id="KW-0732">Signal</keyword>
<dbReference type="Proteomes" id="UP000306509">
    <property type="component" value="Unassembled WGS sequence"/>
</dbReference>
<evidence type="ECO:0000259" key="4">
    <source>
        <dbReference type="Pfam" id="PF22244"/>
    </source>
</evidence>
<keyword evidence="6" id="KW-1185">Reference proteome</keyword>
<evidence type="ECO:0000313" key="6">
    <source>
        <dbReference type="Proteomes" id="UP000306509"/>
    </source>
</evidence>
<comment type="caution">
    <text evidence="5">The sequence shown here is derived from an EMBL/GenBank/DDBJ whole genome shotgun (WGS) entry which is preliminary data.</text>
</comment>